<proteinExistence type="predicted"/>
<feature type="compositionally biased region" description="Basic and acidic residues" evidence="1">
    <location>
        <begin position="242"/>
        <end position="254"/>
    </location>
</feature>
<name>A0A2G3PIY9_WILMA</name>
<evidence type="ECO:0000313" key="2">
    <source>
        <dbReference type="EMBL" id="PHV65760.1"/>
    </source>
</evidence>
<accession>A0A2G3PIY9</accession>
<feature type="region of interest" description="Disordered" evidence="1">
    <location>
        <begin position="224"/>
        <end position="258"/>
    </location>
</feature>
<evidence type="ECO:0000256" key="1">
    <source>
        <dbReference type="SAM" id="MobiDB-lite"/>
    </source>
</evidence>
<dbReference type="EMBL" id="PEBD01000010">
    <property type="protein sequence ID" value="PHV65760.1"/>
    <property type="molecule type" value="Genomic_DNA"/>
</dbReference>
<dbReference type="Gene3D" id="1.10.30.50">
    <property type="match status" value="1"/>
</dbReference>
<reference evidence="2 3" key="1">
    <citation type="submission" date="2017-10" db="EMBL/GenBank/DDBJ databases">
        <title>The draft genome sequence of Williamsia sp. BULT 1.1 isolated from the semi-arid grassland soils from South Africa.</title>
        <authorList>
            <person name="Kabwe M.H."/>
            <person name="Govender N."/>
            <person name="Mutseka Lunga P."/>
            <person name="Vikram S."/>
            <person name="Makhalanyane T.P."/>
        </authorList>
    </citation>
    <scope>NUCLEOTIDE SEQUENCE [LARGE SCALE GENOMIC DNA]</scope>
    <source>
        <strain evidence="2 3">BULT 1.1</strain>
    </source>
</reference>
<dbReference type="CDD" id="cd00085">
    <property type="entry name" value="HNHc"/>
    <property type="match status" value="1"/>
</dbReference>
<protein>
    <submittedName>
        <fullName evidence="2">Uncharacterized protein</fullName>
    </submittedName>
</protein>
<gene>
    <name evidence="2" type="ORF">CSW57_18780</name>
</gene>
<dbReference type="AlphaFoldDB" id="A0A2G3PIY9"/>
<organism evidence="2 3">
    <name type="scientific">Williamsia marianensis</name>
    <dbReference type="NCBI Taxonomy" id="85044"/>
    <lineage>
        <taxon>Bacteria</taxon>
        <taxon>Bacillati</taxon>
        <taxon>Actinomycetota</taxon>
        <taxon>Actinomycetes</taxon>
        <taxon>Mycobacteriales</taxon>
        <taxon>Nocardiaceae</taxon>
        <taxon>Williamsia</taxon>
    </lineage>
</organism>
<comment type="caution">
    <text evidence="2">The sequence shown here is derived from an EMBL/GenBank/DDBJ whole genome shotgun (WGS) entry which is preliminary data.</text>
</comment>
<dbReference type="Proteomes" id="UP000225108">
    <property type="component" value="Unassembled WGS sequence"/>
</dbReference>
<evidence type="ECO:0000313" key="3">
    <source>
        <dbReference type="Proteomes" id="UP000225108"/>
    </source>
</evidence>
<sequence>MYIRIMSWAGATTMDAEASKLLSRVQSGVREVNRAWARRLDDGLEYYRYVSSNDDENGTRAAACEIAVAWRCSTGQADHLLRCRRLLDHLPALAEAFNAGEVSIGKLKALHHRASRGYRDALMDLDGVLADDAMLLGDNSFAEELDRHLMLFEPEAADDDEVADPARRVVVRRRAGGMASLITACTAEEAVRVKAQLNEMAPDDRAGQVDAVLDAIAISHGQTEAVAAETSDPAESAVSSKPDTRDLPDAEQKTARSAPRAWTELVVDLPTVLGLSSNPGYLLGYGPLDCEQSRSLATRSRWRGLVTIGEKAVSGLLDLFTTAAGAAITRDDITAVLMSSVDGGSRIVLGEKNLGLPPPLKAPPDQDGHGGWSVPPPGALRYRPGARLARIVRALDGHCRYPGCFVPADKCELDHIVPFNHANPMAGGWSIEANFECLCKEHHDLKTRGIIRVVLNGDRKIWINTRAGQQVATQPAIRQATE</sequence>
<dbReference type="InterPro" id="IPR003615">
    <property type="entry name" value="HNH_nuc"/>
</dbReference>